<dbReference type="AlphaFoldDB" id="A0A060CBG1"/>
<sequence length="40" mass="4663">MGIPESLRNTSSFREAIAMQGDKGIKYGEMESYHKMCRFY</sequence>
<feature type="non-terminal residue" evidence="1">
    <location>
        <position position="40"/>
    </location>
</feature>
<reference evidence="1" key="1">
    <citation type="journal article" date="2013" name="Environ. Microbiol.">
        <title>Seasonally variable intestinal metagenomes of the red palm weevil (Rhynchophorus ferrugineus).</title>
        <authorList>
            <person name="Jia S."/>
            <person name="Zhang X."/>
            <person name="Zhang G."/>
            <person name="Yin A."/>
            <person name="Zhang S."/>
            <person name="Li F."/>
            <person name="Wang L."/>
            <person name="Zhao D."/>
            <person name="Yun Q."/>
            <person name="Tala"/>
            <person name="Wang J."/>
            <person name="Sun G."/>
            <person name="Baabdullah M."/>
            <person name="Yu X."/>
            <person name="Hu S."/>
            <person name="Al-Mssallem I.S."/>
            <person name="Yu J."/>
        </authorList>
    </citation>
    <scope>NUCLEOTIDE SEQUENCE</scope>
</reference>
<evidence type="ECO:0000313" key="1">
    <source>
        <dbReference type="EMBL" id="AIA92292.1"/>
    </source>
</evidence>
<dbReference type="EMBL" id="KF124969">
    <property type="protein sequence ID" value="AIA92292.1"/>
    <property type="molecule type" value="Genomic_DNA"/>
</dbReference>
<organism evidence="1">
    <name type="scientific">uncultured Candida</name>
    <dbReference type="NCBI Taxonomy" id="644527"/>
    <lineage>
        <taxon>Eukaryota</taxon>
        <taxon>Fungi</taxon>
        <taxon>Dikarya</taxon>
        <taxon>Ascomycota</taxon>
        <taxon>Saccharomycotina</taxon>
        <taxon>Saccharomycetes</taxon>
        <taxon>Saccharomycetales</taxon>
        <taxon>Saccharomycetales incertae sedis</taxon>
        <taxon>environmental samples</taxon>
    </lineage>
</organism>
<proteinExistence type="predicted"/>
<accession>A0A060CBG1</accession>
<protein>
    <submittedName>
        <fullName evidence="1">CAZy families GT15 protein</fullName>
    </submittedName>
</protein>
<name>A0A060CBG1_9ASCO</name>